<feature type="transmembrane region" description="Helical" evidence="2">
    <location>
        <begin position="53"/>
        <end position="75"/>
    </location>
</feature>
<accession>A0ABQ4E414</accession>
<keyword evidence="2" id="KW-0472">Membrane</keyword>
<protein>
    <submittedName>
        <fullName evidence="3">Uncharacterized protein</fullName>
    </submittedName>
</protein>
<evidence type="ECO:0000256" key="1">
    <source>
        <dbReference type="SAM" id="MobiDB-lite"/>
    </source>
</evidence>
<name>A0ABQ4E414_9ACTN</name>
<feature type="transmembrane region" description="Helical" evidence="2">
    <location>
        <begin position="87"/>
        <end position="118"/>
    </location>
</feature>
<dbReference type="Proteomes" id="UP000646749">
    <property type="component" value="Unassembled WGS sequence"/>
</dbReference>
<feature type="region of interest" description="Disordered" evidence="1">
    <location>
        <begin position="412"/>
        <end position="431"/>
    </location>
</feature>
<reference evidence="3 4" key="1">
    <citation type="submission" date="2021-01" db="EMBL/GenBank/DDBJ databases">
        <title>Whole genome shotgun sequence of Plantactinospora endophytica NBRC 110450.</title>
        <authorList>
            <person name="Komaki H."/>
            <person name="Tamura T."/>
        </authorList>
    </citation>
    <scope>NUCLEOTIDE SEQUENCE [LARGE SCALE GENOMIC DNA]</scope>
    <source>
        <strain evidence="3 4">NBRC 110450</strain>
    </source>
</reference>
<organism evidence="3 4">
    <name type="scientific">Plantactinospora endophytica</name>
    <dbReference type="NCBI Taxonomy" id="673535"/>
    <lineage>
        <taxon>Bacteria</taxon>
        <taxon>Bacillati</taxon>
        <taxon>Actinomycetota</taxon>
        <taxon>Actinomycetes</taxon>
        <taxon>Micromonosporales</taxon>
        <taxon>Micromonosporaceae</taxon>
        <taxon>Plantactinospora</taxon>
    </lineage>
</organism>
<evidence type="ECO:0000313" key="4">
    <source>
        <dbReference type="Proteomes" id="UP000646749"/>
    </source>
</evidence>
<dbReference type="RefSeq" id="WP_203867929.1">
    <property type="nucleotide sequence ID" value="NZ_BONW01000021.1"/>
</dbReference>
<sequence>MSAGTERIPGDGPAAVDGTQPPPLPWRDAIRLRLTAEPEGRAESLVRYARWPAFGAGVLLLFLFGAVIPGSPCTAAAPCGPDRFGNVVIGLVVSIPLLALVRLEFAAAVTATMLVVTLGYELTQTEHLPFWFYLLLLGYAVACALVARLARGPRRHLAALRDWHGRAERAVPPSPARAPRPPLGTAVAATVLLAAALAVAGWTGLRQAEVDDQQRRAAVVPATVRSHPSWSEVELDFPDGRPGVRLSVYDAADYPVGATVDVAVDDAGLRQLVSEPYDLTPWLALVVVLGLLGLGVGWRGTARVRAGRRFFRRPQPISAVRVHQGVDRVYVYAGEGPEVMPLVEIEVRERLVPTTGAEPGPAILHGVPATGQWCTVTVDGRTLSPARPVLLPEPTAPFLTTRSRRVGVLLRSGRPVPPSRAGRKPERAGRRSGWPELTWVGTTLFVLLVLGAIVAGIVFGEPLLWRLADTVCTAEDCSTAALVTVGWAVVGLPLLVLGAAYSVLPAGSRLALAIAAVAVSVLAAGLSVALPDEGYGALRETYPELGRLYLGVLAGLGALGLGRAAAARIRPRGTAGTWDRPGGAGRTGAAGWYDRIRDDGLLPLAASAVLQVPALLVVLLAGLILF</sequence>
<evidence type="ECO:0000313" key="3">
    <source>
        <dbReference type="EMBL" id="GIG89448.1"/>
    </source>
</evidence>
<gene>
    <name evidence="3" type="ORF">Pen02_43840</name>
</gene>
<keyword evidence="2" id="KW-0812">Transmembrane</keyword>
<keyword evidence="2" id="KW-1133">Transmembrane helix</keyword>
<comment type="caution">
    <text evidence="3">The sequence shown here is derived from an EMBL/GenBank/DDBJ whole genome shotgun (WGS) entry which is preliminary data.</text>
</comment>
<feature type="region of interest" description="Disordered" evidence="1">
    <location>
        <begin position="1"/>
        <end position="24"/>
    </location>
</feature>
<proteinExistence type="predicted"/>
<feature type="transmembrane region" description="Helical" evidence="2">
    <location>
        <begin position="548"/>
        <end position="566"/>
    </location>
</feature>
<feature type="transmembrane region" description="Helical" evidence="2">
    <location>
        <begin position="601"/>
        <end position="625"/>
    </location>
</feature>
<feature type="transmembrane region" description="Helical" evidence="2">
    <location>
        <begin position="282"/>
        <end position="302"/>
    </location>
</feature>
<feature type="transmembrane region" description="Helical" evidence="2">
    <location>
        <begin position="183"/>
        <end position="205"/>
    </location>
</feature>
<keyword evidence="4" id="KW-1185">Reference proteome</keyword>
<feature type="transmembrane region" description="Helical" evidence="2">
    <location>
        <begin position="510"/>
        <end position="528"/>
    </location>
</feature>
<dbReference type="EMBL" id="BONW01000021">
    <property type="protein sequence ID" value="GIG89448.1"/>
    <property type="molecule type" value="Genomic_DNA"/>
</dbReference>
<evidence type="ECO:0000256" key="2">
    <source>
        <dbReference type="SAM" id="Phobius"/>
    </source>
</evidence>
<feature type="transmembrane region" description="Helical" evidence="2">
    <location>
        <begin position="480"/>
        <end position="503"/>
    </location>
</feature>
<feature type="transmembrane region" description="Helical" evidence="2">
    <location>
        <begin position="130"/>
        <end position="150"/>
    </location>
</feature>
<feature type="transmembrane region" description="Helical" evidence="2">
    <location>
        <begin position="437"/>
        <end position="460"/>
    </location>
</feature>